<dbReference type="PROSITE" id="PS51186">
    <property type="entry name" value="GNAT"/>
    <property type="match status" value="1"/>
</dbReference>
<keyword evidence="1 4" id="KW-0808">Transferase</keyword>
<dbReference type="OrthoDB" id="7205533at2"/>
<protein>
    <submittedName>
        <fullName evidence="4">GNAT family N-acetyltransferase</fullName>
    </submittedName>
</protein>
<dbReference type="GO" id="GO:0016747">
    <property type="term" value="F:acyltransferase activity, transferring groups other than amino-acyl groups"/>
    <property type="evidence" value="ECO:0007669"/>
    <property type="project" value="InterPro"/>
</dbReference>
<dbReference type="InterPro" id="IPR016181">
    <property type="entry name" value="Acyl_CoA_acyltransferase"/>
</dbReference>
<dbReference type="KEGG" id="phb:HYN04_03835"/>
<evidence type="ECO:0000313" key="5">
    <source>
        <dbReference type="Proteomes" id="UP000247763"/>
    </source>
</evidence>
<accession>A0A2Z3HUA5</accession>
<dbReference type="Pfam" id="PF00583">
    <property type="entry name" value="Acetyltransf_1"/>
    <property type="match status" value="1"/>
</dbReference>
<dbReference type="SUPFAM" id="SSF55729">
    <property type="entry name" value="Acyl-CoA N-acyltransferases (Nat)"/>
    <property type="match status" value="1"/>
</dbReference>
<name>A0A2Z3HUA5_9CAUL</name>
<keyword evidence="2" id="KW-0012">Acyltransferase</keyword>
<dbReference type="RefSeq" id="WP_110449530.1">
    <property type="nucleotide sequence ID" value="NZ_CP029479.1"/>
</dbReference>
<sequence length="173" mass="18662">MSVEIRPCSPGDAEALALVSRATFLESYADVLPAADILVHCEVQNRPELYRDWLATPGWRAWLVERADTRAPVGFSLSCPPDLPLPTGPGDVELKRIYLLHRFQGGGSGAALLAAAEAAARADGFDRLLLGVYSKNAQALGFYARQGFTQVGVRTFRVGANDYDDLVLAKSLA</sequence>
<organism evidence="4 5">
    <name type="scientific">Phenylobacterium parvum</name>
    <dbReference type="NCBI Taxonomy" id="2201350"/>
    <lineage>
        <taxon>Bacteria</taxon>
        <taxon>Pseudomonadati</taxon>
        <taxon>Pseudomonadota</taxon>
        <taxon>Alphaproteobacteria</taxon>
        <taxon>Caulobacterales</taxon>
        <taxon>Caulobacteraceae</taxon>
        <taxon>Phenylobacterium</taxon>
    </lineage>
</organism>
<gene>
    <name evidence="4" type="ORF">HYN04_03835</name>
</gene>
<dbReference type="InterPro" id="IPR050832">
    <property type="entry name" value="Bact_Acetyltransf"/>
</dbReference>
<keyword evidence="5" id="KW-1185">Reference proteome</keyword>
<reference evidence="5" key="1">
    <citation type="submission" date="2018-05" db="EMBL/GenBank/DDBJ databases">
        <title>Genome sequencing of Phenylobacterium sp. HYN0004.</title>
        <authorList>
            <person name="Yi H."/>
            <person name="Baek C."/>
        </authorList>
    </citation>
    <scope>NUCLEOTIDE SEQUENCE [LARGE SCALE GENOMIC DNA]</scope>
    <source>
        <strain evidence="5">HYN0004</strain>
    </source>
</reference>
<feature type="domain" description="N-acetyltransferase" evidence="3">
    <location>
        <begin position="3"/>
        <end position="173"/>
    </location>
</feature>
<evidence type="ECO:0000256" key="2">
    <source>
        <dbReference type="ARBA" id="ARBA00023315"/>
    </source>
</evidence>
<proteinExistence type="predicted"/>
<dbReference type="InterPro" id="IPR000182">
    <property type="entry name" value="GNAT_dom"/>
</dbReference>
<evidence type="ECO:0000256" key="1">
    <source>
        <dbReference type="ARBA" id="ARBA00022679"/>
    </source>
</evidence>
<dbReference type="EMBL" id="CP029479">
    <property type="protein sequence ID" value="AWM76961.1"/>
    <property type="molecule type" value="Genomic_DNA"/>
</dbReference>
<evidence type="ECO:0000259" key="3">
    <source>
        <dbReference type="PROSITE" id="PS51186"/>
    </source>
</evidence>
<dbReference type="Gene3D" id="3.40.630.30">
    <property type="match status" value="1"/>
</dbReference>
<evidence type="ECO:0000313" key="4">
    <source>
        <dbReference type="EMBL" id="AWM76961.1"/>
    </source>
</evidence>
<dbReference type="PANTHER" id="PTHR43877">
    <property type="entry name" value="AMINOALKYLPHOSPHONATE N-ACETYLTRANSFERASE-RELATED-RELATED"/>
    <property type="match status" value="1"/>
</dbReference>
<dbReference type="AlphaFoldDB" id="A0A2Z3HUA5"/>
<dbReference type="Proteomes" id="UP000247763">
    <property type="component" value="Chromosome"/>
</dbReference>